<sequence length="308" mass="35113">MNFIENIFGIEVWEEYKHEYKGEVIDIQRNFELKKRTVNESSERSELFLQFPRSLFDKYEEFYSKPFTTENGVSRHKDKLRIPREKIISLFDESTTAIINHTRELLQKPCLVKVKSILLIGGFSDSAILRNKVIKEFSEMTVMCPDDAVLSVVKGAVIFGNTPGLIQERVSPLTYGIACDVPFDADKHSKSTLRYYNNRPMCCWVFKVLVRKGDTVVIGKNDFETIFHPTRAQDTKATIGVYSSTENDPMYTFGPFVQELGILELDIPDTSLGKFREINVCLIFKSTELTVIAKEGGNLVSGKFNCLG</sequence>
<protein>
    <submittedName>
        <fullName evidence="1">Uncharacterized protein</fullName>
    </submittedName>
</protein>
<dbReference type="PANTHER" id="PTHR14187">
    <property type="entry name" value="ALPHA KINASE/ELONGATION FACTOR 2 KINASE"/>
    <property type="match status" value="1"/>
</dbReference>
<comment type="caution">
    <text evidence="1">The sequence shown here is derived from an EMBL/GenBank/DDBJ whole genome shotgun (WGS) entry which is preliminary data.</text>
</comment>
<organism evidence="1 2">
    <name type="scientific">Mytilus edulis</name>
    <name type="common">Blue mussel</name>
    <dbReference type="NCBI Taxonomy" id="6550"/>
    <lineage>
        <taxon>Eukaryota</taxon>
        <taxon>Metazoa</taxon>
        <taxon>Spiralia</taxon>
        <taxon>Lophotrochozoa</taxon>
        <taxon>Mollusca</taxon>
        <taxon>Bivalvia</taxon>
        <taxon>Autobranchia</taxon>
        <taxon>Pteriomorphia</taxon>
        <taxon>Mytilida</taxon>
        <taxon>Mytiloidea</taxon>
        <taxon>Mytilidae</taxon>
        <taxon>Mytilinae</taxon>
        <taxon>Mytilus</taxon>
    </lineage>
</organism>
<dbReference type="EMBL" id="CAJPWZ010001544">
    <property type="protein sequence ID" value="CAG2217426.1"/>
    <property type="molecule type" value="Genomic_DNA"/>
</dbReference>
<reference evidence="1" key="1">
    <citation type="submission" date="2021-03" db="EMBL/GenBank/DDBJ databases">
        <authorList>
            <person name="Bekaert M."/>
        </authorList>
    </citation>
    <scope>NUCLEOTIDE SEQUENCE</scope>
</reference>
<dbReference type="InterPro" id="IPR043129">
    <property type="entry name" value="ATPase_NBD"/>
</dbReference>
<keyword evidence="2" id="KW-1185">Reference proteome</keyword>
<evidence type="ECO:0000313" key="2">
    <source>
        <dbReference type="Proteomes" id="UP000683360"/>
    </source>
</evidence>
<evidence type="ECO:0000313" key="1">
    <source>
        <dbReference type="EMBL" id="CAG2217426.1"/>
    </source>
</evidence>
<dbReference type="PANTHER" id="PTHR14187:SF5">
    <property type="entry name" value="HEAT SHOCK 70 KDA PROTEIN 12A"/>
    <property type="match status" value="1"/>
</dbReference>
<dbReference type="SUPFAM" id="SSF53067">
    <property type="entry name" value="Actin-like ATPase domain"/>
    <property type="match status" value="1"/>
</dbReference>
<accession>A0A8S3S6G3</accession>
<dbReference type="OrthoDB" id="6138209at2759"/>
<proteinExistence type="predicted"/>
<gene>
    <name evidence="1" type="ORF">MEDL_31115</name>
</gene>
<dbReference type="AlphaFoldDB" id="A0A8S3S6G3"/>
<name>A0A8S3S6G3_MYTED</name>
<dbReference type="Proteomes" id="UP000683360">
    <property type="component" value="Unassembled WGS sequence"/>
</dbReference>